<keyword evidence="3" id="KW-0464">Manganese</keyword>
<evidence type="ECO:0000259" key="4">
    <source>
        <dbReference type="Pfam" id="PF00149"/>
    </source>
</evidence>
<dbReference type="InterPro" id="IPR004843">
    <property type="entry name" value="Calcineurin-like_PHP"/>
</dbReference>
<dbReference type="PANTHER" id="PTHR45668:SF5">
    <property type="entry name" value="SERINE_THREONINE-PROTEIN PHOSPHATASE 5"/>
    <property type="match status" value="1"/>
</dbReference>
<evidence type="ECO:0000313" key="5">
    <source>
        <dbReference type="EMBL" id="OLP81522.1"/>
    </source>
</evidence>
<comment type="caution">
    <text evidence="5">The sequence shown here is derived from an EMBL/GenBank/DDBJ whole genome shotgun (WGS) entry which is preliminary data.</text>
</comment>
<organism evidence="5 6">
    <name type="scientific">Symbiodinium microadriaticum</name>
    <name type="common">Dinoflagellate</name>
    <name type="synonym">Zooxanthella microadriatica</name>
    <dbReference type="NCBI Taxonomy" id="2951"/>
    <lineage>
        <taxon>Eukaryota</taxon>
        <taxon>Sar</taxon>
        <taxon>Alveolata</taxon>
        <taxon>Dinophyceae</taxon>
        <taxon>Suessiales</taxon>
        <taxon>Symbiodiniaceae</taxon>
        <taxon>Symbiodinium</taxon>
    </lineage>
</organism>
<gene>
    <name evidence="5" type="primary">ppt1</name>
    <name evidence="5" type="ORF">AK812_SmicGene37917</name>
</gene>
<protein>
    <submittedName>
        <fullName evidence="5">Serine/threonine-protein phosphatase T</fullName>
    </submittedName>
</protein>
<accession>A0A1Q9CF34</accession>
<dbReference type="InterPro" id="IPR051134">
    <property type="entry name" value="PPP_phosphatase"/>
</dbReference>
<feature type="domain" description="Calcineurin-like phosphoesterase" evidence="4">
    <location>
        <begin position="41"/>
        <end position="164"/>
    </location>
</feature>
<dbReference type="SUPFAM" id="SSF56300">
    <property type="entry name" value="Metallo-dependent phosphatases"/>
    <property type="match status" value="1"/>
</dbReference>
<evidence type="ECO:0000256" key="2">
    <source>
        <dbReference type="ARBA" id="ARBA00022723"/>
    </source>
</evidence>
<evidence type="ECO:0000313" key="6">
    <source>
        <dbReference type="Proteomes" id="UP000186817"/>
    </source>
</evidence>
<evidence type="ECO:0000256" key="1">
    <source>
        <dbReference type="ARBA" id="ARBA00001936"/>
    </source>
</evidence>
<dbReference type="Proteomes" id="UP000186817">
    <property type="component" value="Unassembled WGS sequence"/>
</dbReference>
<name>A0A1Q9CF34_SYMMI</name>
<dbReference type="GO" id="GO:0016787">
    <property type="term" value="F:hydrolase activity"/>
    <property type="evidence" value="ECO:0007669"/>
    <property type="project" value="InterPro"/>
</dbReference>
<proteinExistence type="predicted"/>
<reference evidence="5 6" key="1">
    <citation type="submission" date="2016-02" db="EMBL/GenBank/DDBJ databases">
        <title>Genome analysis of coral dinoflagellate symbionts highlights evolutionary adaptations to a symbiotic lifestyle.</title>
        <authorList>
            <person name="Aranda M."/>
            <person name="Li Y."/>
            <person name="Liew Y.J."/>
            <person name="Baumgarten S."/>
            <person name="Simakov O."/>
            <person name="Wilson M."/>
            <person name="Piel J."/>
            <person name="Ashoor H."/>
            <person name="Bougouffa S."/>
            <person name="Bajic V.B."/>
            <person name="Ryu T."/>
            <person name="Ravasi T."/>
            <person name="Bayer T."/>
            <person name="Micklem G."/>
            <person name="Kim H."/>
            <person name="Bhak J."/>
            <person name="Lajeunesse T.C."/>
            <person name="Voolstra C.R."/>
        </authorList>
    </citation>
    <scope>NUCLEOTIDE SEQUENCE [LARGE SCALE GENOMIC DNA]</scope>
    <source>
        <strain evidence="5 6">CCMP2467</strain>
    </source>
</reference>
<dbReference type="InterPro" id="IPR029052">
    <property type="entry name" value="Metallo-depent_PP-like"/>
</dbReference>
<dbReference type="AlphaFoldDB" id="A0A1Q9CF34"/>
<evidence type="ECO:0000256" key="3">
    <source>
        <dbReference type="ARBA" id="ARBA00023211"/>
    </source>
</evidence>
<keyword evidence="2" id="KW-0479">Metal-binding</keyword>
<sequence>MSALHRCRALGSFLAPSLEDEGSALVAKTFSPCWPYDVTTNHNMIMELTYATECLSKYNHRVLAAFQRMFKLLPLFGVVEQEIFVVHGGLFRSPGVTLESLRTLPEADWQRNYPNPLKKDDMDQGKVWTRNEEILFDALWADPHKGFGSKRSERGRVAVLSEDPNICGVLFAALVQNCCSDAV</sequence>
<dbReference type="GO" id="GO:0046872">
    <property type="term" value="F:metal ion binding"/>
    <property type="evidence" value="ECO:0007669"/>
    <property type="project" value="UniProtKB-KW"/>
</dbReference>
<dbReference type="Pfam" id="PF00149">
    <property type="entry name" value="Metallophos"/>
    <property type="match status" value="1"/>
</dbReference>
<dbReference type="OrthoDB" id="445564at2759"/>
<dbReference type="PANTHER" id="PTHR45668">
    <property type="entry name" value="SERINE/THREONINE-PROTEIN PHOSPHATASE 5-RELATED"/>
    <property type="match status" value="1"/>
</dbReference>
<dbReference type="Gene3D" id="3.60.21.10">
    <property type="match status" value="1"/>
</dbReference>
<comment type="cofactor">
    <cofactor evidence="1">
        <name>Mn(2+)</name>
        <dbReference type="ChEBI" id="CHEBI:29035"/>
    </cofactor>
</comment>
<dbReference type="EMBL" id="LSRX01001272">
    <property type="protein sequence ID" value="OLP81522.1"/>
    <property type="molecule type" value="Genomic_DNA"/>
</dbReference>
<keyword evidence="6" id="KW-1185">Reference proteome</keyword>